<dbReference type="Proteomes" id="UP000790580">
    <property type="component" value="Unassembled WGS sequence"/>
</dbReference>
<dbReference type="EMBL" id="JAHQCR010000045">
    <property type="protein sequence ID" value="MBU9721961.1"/>
    <property type="molecule type" value="Genomic_DNA"/>
</dbReference>
<evidence type="ECO:0000313" key="2">
    <source>
        <dbReference type="Proteomes" id="UP000790580"/>
    </source>
</evidence>
<name>A0ABS6JTQ1_9BACI</name>
<organism evidence="1 2">
    <name type="scientific">Evansella alkalicola</name>
    <dbReference type="NCBI Taxonomy" id="745819"/>
    <lineage>
        <taxon>Bacteria</taxon>
        <taxon>Bacillati</taxon>
        <taxon>Bacillota</taxon>
        <taxon>Bacilli</taxon>
        <taxon>Bacillales</taxon>
        <taxon>Bacillaceae</taxon>
        <taxon>Evansella</taxon>
    </lineage>
</organism>
<reference evidence="1 2" key="1">
    <citation type="submission" date="2021-06" db="EMBL/GenBank/DDBJ databases">
        <title>Bacillus sp. RD4P76, an endophyte from a halophyte.</title>
        <authorList>
            <person name="Sun J.-Q."/>
        </authorList>
    </citation>
    <scope>NUCLEOTIDE SEQUENCE [LARGE SCALE GENOMIC DNA]</scope>
    <source>
        <strain evidence="1 2">JCM 17098</strain>
    </source>
</reference>
<comment type="caution">
    <text evidence="1">The sequence shown here is derived from an EMBL/GenBank/DDBJ whole genome shotgun (WGS) entry which is preliminary data.</text>
</comment>
<evidence type="ECO:0000313" key="1">
    <source>
        <dbReference type="EMBL" id="MBU9721961.1"/>
    </source>
</evidence>
<sequence>MEGKLYFLNYVELGRPIDENYVAEIDDVPNSRKSFGDKADALLYLNDNGVKTYKYLTKEASEYKSLKNLLDFEFWRIKHRVGYVSYHYEFYEGQNGEVKKRRAYVFRFVGFGRSCFAETKEELTEIVLEIIAEHLADPRERGLNTFPYFTKYYRKEHVL</sequence>
<keyword evidence="2" id="KW-1185">Reference proteome</keyword>
<accession>A0ABS6JTQ1</accession>
<dbReference type="RefSeq" id="WP_088076127.1">
    <property type="nucleotide sequence ID" value="NZ_JAHQCR010000045.1"/>
</dbReference>
<protein>
    <submittedName>
        <fullName evidence="1">Uncharacterized protein</fullName>
    </submittedName>
</protein>
<gene>
    <name evidence="1" type="ORF">KS407_10990</name>
</gene>
<proteinExistence type="predicted"/>